<dbReference type="EMBL" id="CP009043">
    <property type="protein sequence ID" value="AII14816.1"/>
    <property type="molecule type" value="Genomic_DNA"/>
</dbReference>
<evidence type="ECO:0000313" key="2">
    <source>
        <dbReference type="Proteomes" id="UP000028486"/>
    </source>
</evidence>
<dbReference type="AlphaFoldDB" id="A0A076FA50"/>
<keyword evidence="2" id="KW-1185">Reference proteome</keyword>
<protein>
    <submittedName>
        <fullName evidence="1">Uncharacterized protein</fullName>
    </submittedName>
</protein>
<dbReference type="eggNOG" id="COG0068">
    <property type="taxonomic scope" value="Bacteria"/>
</dbReference>
<dbReference type="STRING" id="1244531.CIG2463D_1032"/>
<gene>
    <name evidence="1" type="ORF">CIG1485E_0979</name>
</gene>
<dbReference type="HOGENOM" id="CLU_031615_1_0_7"/>
<dbReference type="KEGG" id="caj:CIG1485E_0979"/>
<dbReference type="OrthoDB" id="5318537at2"/>
<dbReference type="Proteomes" id="UP000028486">
    <property type="component" value="Chromosome"/>
</dbReference>
<accession>A0A076FA50</accession>
<sequence length="478" mass="54711">MIICFEFNFASSQKTLGFFLGFWAKKSGLKYAITYDNSIINLYVKGDEAGLSKFNDEFITMVPHSIFLQNSNVKIADEMPSHIDASFDFKFNNITPLSLKSGQNEFGFGKNEEFMKSAISDLKAGKSVVFDGFEISKFDGFECDYLLPTNLKTLPKLFVCDEKTLIALASFEKPVLTLKTNAIFRGNHENAPMYFDVRSAWDIDIYEICKALFEDGISFLQVRAKVDFKISVLENSFLSIVNNKFISKEDFDFINSKNDKNLALFGLNLKEFDLLSKTVTRIFLSHKSSDFIKVYKDENEYELLKINTPKSYEEIYEKIQSYEGGDRLLQNYKAAYELPSGEINLPNNFHSLFLIAGNILGFGEKIFDFARDFGGQKGVRIDYKMSSKNEFDEIKFFRSLMSFKLAGAEPKNISFGCFESLAFFISDFGDIIKDEFECHDMLLSGMLFENKTIANLVLKYSNSNYKTRFSEQYGLEIS</sequence>
<evidence type="ECO:0000313" key="1">
    <source>
        <dbReference type="EMBL" id="AII14816.1"/>
    </source>
</evidence>
<dbReference type="RefSeq" id="WP_038454327.1">
    <property type="nucleotide sequence ID" value="NZ_CP009043.1"/>
</dbReference>
<organism evidence="1 2">
    <name type="scientific">Campylobacter iguaniorum</name>
    <dbReference type="NCBI Taxonomy" id="1244531"/>
    <lineage>
        <taxon>Bacteria</taxon>
        <taxon>Pseudomonadati</taxon>
        <taxon>Campylobacterota</taxon>
        <taxon>Epsilonproteobacteria</taxon>
        <taxon>Campylobacterales</taxon>
        <taxon>Campylobacteraceae</taxon>
        <taxon>Campylobacter</taxon>
    </lineage>
</organism>
<reference evidence="2" key="1">
    <citation type="journal article" date="2014" name="Genome Announc.">
        <title>Complete Genome Sequence of Campylobacter iguaniorum Strain 1485ET, Isolated from a Bearded Dragon (Pogona vitticeps).</title>
        <authorList>
            <person name="Gilbert M.J."/>
            <person name="Miller W.G."/>
            <person name="Yee E."/>
            <person name="Kik M."/>
            <person name="Wagenaar J.A."/>
            <person name="Duim B."/>
        </authorList>
    </citation>
    <scope>NUCLEOTIDE SEQUENCE [LARGE SCALE GENOMIC DNA]</scope>
    <source>
        <strain evidence="2">1485E</strain>
    </source>
</reference>
<name>A0A076FA50_9BACT</name>
<proteinExistence type="predicted"/>